<keyword evidence="3" id="KW-1185">Reference proteome</keyword>
<evidence type="ECO:0000313" key="2">
    <source>
        <dbReference type="EMBL" id="KAK7893493.1"/>
    </source>
</evidence>
<feature type="region of interest" description="Disordered" evidence="1">
    <location>
        <begin position="83"/>
        <end position="164"/>
    </location>
</feature>
<dbReference type="EMBL" id="JBBPFD010000016">
    <property type="protein sequence ID" value="KAK7893493.1"/>
    <property type="molecule type" value="Genomic_DNA"/>
</dbReference>
<sequence>MSSEDQKKKKKTSEECRQEKLEQALKRSLEAIKKLQKLNEKKIDDPMVHYRLEPQRSLQESAKCSGGLHLIWRGTFLSNARRPRPQFLPVQRAPNGSHDSDGSLRRTVNHGFNGSFREQLEQGMIPRVENRRAPEGMEERNQKEGHHQKKGDRREGSKECKRQGWNTEDLQGCQWKETQEYARLEETVEPTTPEETQERAQVEEIVEPAVEDQGSITGIPTVPTDRVQDRRLERRWERRRREDTIDRREHERGMHERNQDQLGIQERPSEQREGIQEGARARENHGMQASQQAEFKI</sequence>
<dbReference type="Proteomes" id="UP001460270">
    <property type="component" value="Unassembled WGS sequence"/>
</dbReference>
<protein>
    <submittedName>
        <fullName evidence="2">Uncharacterized protein</fullName>
    </submittedName>
</protein>
<gene>
    <name evidence="2" type="ORF">WMY93_022645</name>
</gene>
<proteinExistence type="predicted"/>
<evidence type="ECO:0000313" key="3">
    <source>
        <dbReference type="Proteomes" id="UP001460270"/>
    </source>
</evidence>
<feature type="compositionally biased region" description="Polar residues" evidence="1">
    <location>
        <begin position="287"/>
        <end position="297"/>
    </location>
</feature>
<dbReference type="AlphaFoldDB" id="A0AAW0NAM3"/>
<name>A0AAW0NAM3_9GOBI</name>
<comment type="caution">
    <text evidence="2">The sequence shown here is derived from an EMBL/GenBank/DDBJ whole genome shotgun (WGS) entry which is preliminary data.</text>
</comment>
<reference evidence="3" key="1">
    <citation type="submission" date="2024-04" db="EMBL/GenBank/DDBJ databases">
        <title>Salinicola lusitanus LLJ914,a marine bacterium isolated from the Okinawa Trough.</title>
        <authorList>
            <person name="Li J."/>
        </authorList>
    </citation>
    <scope>NUCLEOTIDE SEQUENCE [LARGE SCALE GENOMIC DNA]</scope>
</reference>
<organism evidence="2 3">
    <name type="scientific">Mugilogobius chulae</name>
    <name type="common">yellowstripe goby</name>
    <dbReference type="NCBI Taxonomy" id="88201"/>
    <lineage>
        <taxon>Eukaryota</taxon>
        <taxon>Metazoa</taxon>
        <taxon>Chordata</taxon>
        <taxon>Craniata</taxon>
        <taxon>Vertebrata</taxon>
        <taxon>Euteleostomi</taxon>
        <taxon>Actinopterygii</taxon>
        <taxon>Neopterygii</taxon>
        <taxon>Teleostei</taxon>
        <taxon>Neoteleostei</taxon>
        <taxon>Acanthomorphata</taxon>
        <taxon>Gobiaria</taxon>
        <taxon>Gobiiformes</taxon>
        <taxon>Gobioidei</taxon>
        <taxon>Gobiidae</taxon>
        <taxon>Gobionellinae</taxon>
        <taxon>Mugilogobius</taxon>
    </lineage>
</organism>
<feature type="region of interest" description="Disordered" evidence="1">
    <location>
        <begin position="186"/>
        <end position="297"/>
    </location>
</feature>
<evidence type="ECO:0000256" key="1">
    <source>
        <dbReference type="SAM" id="MobiDB-lite"/>
    </source>
</evidence>
<accession>A0AAW0NAM3</accession>
<feature type="compositionally biased region" description="Basic and acidic residues" evidence="1">
    <location>
        <begin position="226"/>
        <end position="259"/>
    </location>
</feature>
<feature type="compositionally biased region" description="Basic and acidic residues" evidence="1">
    <location>
        <begin position="128"/>
        <end position="145"/>
    </location>
</feature>
<feature type="compositionally biased region" description="Basic and acidic residues" evidence="1">
    <location>
        <begin position="152"/>
        <end position="162"/>
    </location>
</feature>
<feature type="compositionally biased region" description="Basic and acidic residues" evidence="1">
    <location>
        <begin position="267"/>
        <end position="285"/>
    </location>
</feature>